<feature type="non-terminal residue" evidence="2">
    <location>
        <position position="66"/>
    </location>
</feature>
<evidence type="ECO:0000313" key="1">
    <source>
        <dbReference type="Proteomes" id="UP000675920"/>
    </source>
</evidence>
<reference evidence="2" key="1">
    <citation type="submission" date="2025-08" db="UniProtKB">
        <authorList>
            <consortium name="RefSeq"/>
        </authorList>
    </citation>
    <scope>IDENTIFICATION</scope>
</reference>
<protein>
    <submittedName>
        <fullName evidence="2">Uncharacterized protein</fullName>
    </submittedName>
</protein>
<keyword evidence="1" id="KW-1185">Reference proteome</keyword>
<name>A0A9B0EBP4_9BURK</name>
<sequence length="66" mass="7621">MPRPVQLHAPAALGDLRLLRLQAREAVGELFELTLDVSTRRPDLPEADWLARPFRIDFDTRDGLRR</sequence>
<organism evidence="1 2">
    <name type="scientific">Derxia gummosa DSM 723</name>
    <dbReference type="NCBI Taxonomy" id="1121388"/>
    <lineage>
        <taxon>Bacteria</taxon>
        <taxon>Pseudomonadati</taxon>
        <taxon>Pseudomonadota</taxon>
        <taxon>Betaproteobacteria</taxon>
        <taxon>Burkholderiales</taxon>
        <taxon>Alcaligenaceae</taxon>
        <taxon>Derxia</taxon>
    </lineage>
</organism>
<evidence type="ECO:0000313" key="2">
    <source>
        <dbReference type="RefSeq" id="WP_034410132.1"/>
    </source>
</evidence>
<dbReference type="Gene3D" id="2.30.110.50">
    <property type="match status" value="1"/>
</dbReference>
<dbReference type="AlphaFoldDB" id="A0A9B0EBP4"/>
<accession>A0A9B0EBP4</accession>
<proteinExistence type="predicted"/>
<dbReference type="RefSeq" id="WP_034410132.1">
    <property type="nucleotide sequence ID" value="NZ_AXWS01000015.1"/>
</dbReference>
<dbReference type="Proteomes" id="UP000675920">
    <property type="component" value="Unplaced"/>
</dbReference>